<name>A0A8H7AJV8_9EURO</name>
<dbReference type="Proteomes" id="UP000606974">
    <property type="component" value="Unassembled WGS sequence"/>
</dbReference>
<reference evidence="3" key="1">
    <citation type="submission" date="2020-02" db="EMBL/GenBank/DDBJ databases">
        <authorList>
            <person name="Palmer J.M."/>
        </authorList>
    </citation>
    <scope>NUCLEOTIDE SEQUENCE</scope>
    <source>
        <strain evidence="3">EPUS1.4</strain>
        <tissue evidence="3">Thallus</tissue>
    </source>
</reference>
<feature type="transmembrane region" description="Helical" evidence="1">
    <location>
        <begin position="29"/>
        <end position="46"/>
    </location>
</feature>
<keyword evidence="1" id="KW-1133">Transmembrane helix</keyword>
<feature type="chain" id="PRO_5034921707" evidence="2">
    <location>
        <begin position="21"/>
        <end position="139"/>
    </location>
</feature>
<accession>A0A8H7AJV8</accession>
<feature type="signal peptide" evidence="2">
    <location>
        <begin position="1"/>
        <end position="20"/>
    </location>
</feature>
<dbReference type="AlphaFoldDB" id="A0A8H7AJV8"/>
<dbReference type="EMBL" id="JAACFV010000056">
    <property type="protein sequence ID" value="KAF7508297.1"/>
    <property type="molecule type" value="Genomic_DNA"/>
</dbReference>
<comment type="caution">
    <text evidence="3">The sequence shown here is derived from an EMBL/GenBank/DDBJ whole genome shotgun (WGS) entry which is preliminary data.</text>
</comment>
<evidence type="ECO:0000313" key="3">
    <source>
        <dbReference type="EMBL" id="KAF7508297.1"/>
    </source>
</evidence>
<gene>
    <name evidence="3" type="ORF">GJ744_009442</name>
</gene>
<dbReference type="PANTHER" id="PTHR35859:SF1">
    <property type="entry name" value="NONSELECTIVE CATION CHANNEL PROTEIN"/>
    <property type="match status" value="1"/>
</dbReference>
<organism evidence="3 4">
    <name type="scientific">Endocarpon pusillum</name>
    <dbReference type="NCBI Taxonomy" id="364733"/>
    <lineage>
        <taxon>Eukaryota</taxon>
        <taxon>Fungi</taxon>
        <taxon>Dikarya</taxon>
        <taxon>Ascomycota</taxon>
        <taxon>Pezizomycotina</taxon>
        <taxon>Eurotiomycetes</taxon>
        <taxon>Chaetothyriomycetidae</taxon>
        <taxon>Verrucariales</taxon>
        <taxon>Verrucariaceae</taxon>
        <taxon>Endocarpon</taxon>
    </lineage>
</organism>
<dbReference type="OrthoDB" id="3553850at2759"/>
<sequence>MPPFKVLALLIMLTLKLILGPHLFHKTNVFVVCTINALILLIISLFEWKTLRTDKRAGSRQYYHHHKQRLLRPTEVHQSGFFSSISTWVEILAFWDFSCFSVHGDIQVVFDTEPPQSVLAEIIEAEEQAEAGRRPTLEA</sequence>
<keyword evidence="2" id="KW-0732">Signal</keyword>
<keyword evidence="4" id="KW-1185">Reference proteome</keyword>
<dbReference type="PANTHER" id="PTHR35859">
    <property type="entry name" value="NONSELECTIVE CATION CHANNEL PROTEIN"/>
    <property type="match status" value="1"/>
</dbReference>
<protein>
    <submittedName>
        <fullName evidence="3">Uncharacterized protein</fullName>
    </submittedName>
</protein>
<keyword evidence="1" id="KW-0472">Membrane</keyword>
<proteinExistence type="predicted"/>
<evidence type="ECO:0000256" key="2">
    <source>
        <dbReference type="SAM" id="SignalP"/>
    </source>
</evidence>
<evidence type="ECO:0000256" key="1">
    <source>
        <dbReference type="SAM" id="Phobius"/>
    </source>
</evidence>
<evidence type="ECO:0000313" key="4">
    <source>
        <dbReference type="Proteomes" id="UP000606974"/>
    </source>
</evidence>
<dbReference type="InterPro" id="IPR052971">
    <property type="entry name" value="TRP_calcium_channel"/>
</dbReference>
<keyword evidence="1" id="KW-0812">Transmembrane</keyword>